<gene>
    <name evidence="1" type="ORF">TSPI_02021</name>
</gene>
<evidence type="ECO:0008006" key="3">
    <source>
        <dbReference type="Google" id="ProtNLM"/>
    </source>
</evidence>
<reference evidence="1 2" key="1">
    <citation type="submission" date="2024-07" db="EMBL/GenBank/DDBJ databases">
        <title>Enhanced genomic and transcriptomic resources for Trichinella pseudospiralis and T. spiralis underpin the discovery of pronounced molecular differences between stages and species.</title>
        <authorList>
            <person name="Pasi K.K."/>
            <person name="La Rosa G."/>
            <person name="Gomez-Morales M.A."/>
            <person name="Tosini F."/>
            <person name="Sumanam S."/>
            <person name="Young N.D."/>
            <person name="Chang B.C."/>
            <person name="Robin G.B."/>
        </authorList>
    </citation>
    <scope>NUCLEOTIDE SEQUENCE [LARGE SCALE GENOMIC DNA]</scope>
    <source>
        <strain evidence="1">ISS534</strain>
    </source>
</reference>
<comment type="caution">
    <text evidence="1">The sequence shown here is derived from an EMBL/GenBank/DDBJ whole genome shotgun (WGS) entry which is preliminary data.</text>
</comment>
<protein>
    <recommendedName>
        <fullName evidence="3">TNFR-Cys domain-containing protein</fullName>
    </recommendedName>
</protein>
<dbReference type="EMBL" id="JBEUSY010000451">
    <property type="protein sequence ID" value="KAL1232386.1"/>
    <property type="molecule type" value="Genomic_DNA"/>
</dbReference>
<accession>A0ABR3K881</accession>
<sequence length="111" mass="12470">MLRGFCRLFASSTWQIFGSDQRRRYSHFCPLPLPFELCRPLPGAVVQDPPEPGCGSRCDRCPAGQISSTDRRTCPSGSSLFGSVVVECLFLTNKHVQFDFSARLLKRLFIV</sequence>
<dbReference type="Proteomes" id="UP001558632">
    <property type="component" value="Unassembled WGS sequence"/>
</dbReference>
<keyword evidence="2" id="KW-1185">Reference proteome</keyword>
<organism evidence="1 2">
    <name type="scientific">Trichinella spiralis</name>
    <name type="common">Trichina worm</name>
    <dbReference type="NCBI Taxonomy" id="6334"/>
    <lineage>
        <taxon>Eukaryota</taxon>
        <taxon>Metazoa</taxon>
        <taxon>Ecdysozoa</taxon>
        <taxon>Nematoda</taxon>
        <taxon>Enoplea</taxon>
        <taxon>Dorylaimia</taxon>
        <taxon>Trichinellida</taxon>
        <taxon>Trichinellidae</taxon>
        <taxon>Trichinella</taxon>
    </lineage>
</organism>
<proteinExistence type="predicted"/>
<name>A0ABR3K881_TRISP</name>
<evidence type="ECO:0000313" key="1">
    <source>
        <dbReference type="EMBL" id="KAL1232386.1"/>
    </source>
</evidence>
<evidence type="ECO:0000313" key="2">
    <source>
        <dbReference type="Proteomes" id="UP001558632"/>
    </source>
</evidence>